<dbReference type="Proteomes" id="UP000291120">
    <property type="component" value="Segment"/>
</dbReference>
<protein>
    <submittedName>
        <fullName evidence="2">Uncharacterized protein</fullName>
    </submittedName>
</protein>
<dbReference type="GeneID" id="56132537"/>
<dbReference type="EMBL" id="AP019527">
    <property type="protein sequence ID" value="BBI90341.1"/>
    <property type="molecule type" value="Genomic_DNA"/>
</dbReference>
<evidence type="ECO:0000313" key="2">
    <source>
        <dbReference type="EMBL" id="BBI90341.1"/>
    </source>
</evidence>
<reference evidence="2 3" key="1">
    <citation type="submission" date="2019-03" db="EMBL/GenBank/DDBJ databases">
        <title>Complete genome sequencing analysis of lytic phage phiQ1.</title>
        <authorList>
            <person name="Kimuro A."/>
            <person name="Yamasaka A."/>
            <person name="Fujino Y."/>
            <person name="Doi K."/>
        </authorList>
    </citation>
    <scope>NUCLEOTIDE SEQUENCE [LARGE SCALE GENOMIC DNA]</scope>
    <source>
        <strain evidence="3">phiQ1</strain>
    </source>
</reference>
<evidence type="ECO:0000256" key="1">
    <source>
        <dbReference type="SAM" id="Coils"/>
    </source>
</evidence>
<dbReference type="Gene3D" id="1.10.287.2610">
    <property type="match status" value="1"/>
</dbReference>
<organism evidence="2 3">
    <name type="scientific">Lactococcus phage phiQ1</name>
    <dbReference type="NCBI Taxonomy" id="2488571"/>
    <lineage>
        <taxon>Viruses</taxon>
        <taxon>Duplodnaviria</taxon>
        <taxon>Heunggongvirae</taxon>
        <taxon>Uroviricota</taxon>
        <taxon>Caudoviricetes</taxon>
        <taxon>Teubervirus</taxon>
        <taxon>Teubervirus Q1</taxon>
    </lineage>
</organism>
<accession>A0A455VLL2</accession>
<evidence type="ECO:0000313" key="3">
    <source>
        <dbReference type="Proteomes" id="UP000291120"/>
    </source>
</evidence>
<feature type="coiled-coil region" evidence="1">
    <location>
        <begin position="40"/>
        <end position="67"/>
    </location>
</feature>
<dbReference type="KEGG" id="vg:56132537"/>
<keyword evidence="1" id="KW-0175">Coiled coil</keyword>
<keyword evidence="3" id="KW-1185">Reference proteome</keyword>
<proteinExistence type="predicted"/>
<sequence>MNAEETKVLKTLIDIIEDIKDGALPSKTVILMLEEMLPELMELQRYVEALESDLDTVQQELDEIQYSYEELYSDYIMLDEEIDMMREEYEEENE</sequence>
<name>A0A455VLL2_9CAUD</name>
<dbReference type="RefSeq" id="YP_009900318.1">
    <property type="nucleotide sequence ID" value="NC_049805.1"/>
</dbReference>